<dbReference type="SUPFAM" id="SSF53756">
    <property type="entry name" value="UDP-Glycosyltransferase/glycogen phosphorylase"/>
    <property type="match status" value="1"/>
</dbReference>
<evidence type="ECO:0000313" key="2">
    <source>
        <dbReference type="Proteomes" id="UP000516369"/>
    </source>
</evidence>
<gene>
    <name evidence="1" type="ORF">HQ394_09990</name>
</gene>
<keyword evidence="2" id="KW-1185">Reference proteome</keyword>
<evidence type="ECO:0000313" key="1">
    <source>
        <dbReference type="EMBL" id="QNT69597.1"/>
    </source>
</evidence>
<evidence type="ECO:0008006" key="3">
    <source>
        <dbReference type="Google" id="ProtNLM"/>
    </source>
</evidence>
<protein>
    <recommendedName>
        <fullName evidence="3">Glycosyltransferase family 9 protein</fullName>
    </recommendedName>
</protein>
<proteinExistence type="predicted"/>
<sequence length="248" mass="26764">MIQFARYAPLLAAAGAHILLQCPAPLQRLFAASFLPPHGPLTAVITPVEPLPAVDAQVALMSLPHLCGTTLDTIPAAVPYLSTEPDAVALWDQRLGRDHRPRVGLVWAGNSAHANDRHRSMPPEALLPLLTSAAARFVSLQVGRQSPAALGDAGLIDASAMLTDFAATAGAVACLDLVISVDTAVAHLAGALAKPVWLLVPPVPEWRWLVDRDDSPWYPTMRLFRQSRLGDWNELIQRVSRALEVRAW</sequence>
<organism evidence="1 2">
    <name type="scientific">Defluviicoccus vanus</name>
    <dbReference type="NCBI Taxonomy" id="111831"/>
    <lineage>
        <taxon>Bacteria</taxon>
        <taxon>Pseudomonadati</taxon>
        <taxon>Pseudomonadota</taxon>
        <taxon>Alphaproteobacteria</taxon>
        <taxon>Rhodospirillales</taxon>
        <taxon>Rhodospirillaceae</taxon>
        <taxon>Defluviicoccus</taxon>
    </lineage>
</organism>
<dbReference type="KEGG" id="dvn:HQ394_09990"/>
<dbReference type="Proteomes" id="UP000516369">
    <property type="component" value="Chromosome"/>
</dbReference>
<dbReference type="EMBL" id="CP053923">
    <property type="protein sequence ID" value="QNT69597.1"/>
    <property type="molecule type" value="Genomic_DNA"/>
</dbReference>
<dbReference type="RefSeq" id="WP_190260117.1">
    <property type="nucleotide sequence ID" value="NZ_CP053923.1"/>
</dbReference>
<dbReference type="AlphaFoldDB" id="A0A7H1N1L1"/>
<reference evidence="1 2" key="1">
    <citation type="submission" date="2020-05" db="EMBL/GenBank/DDBJ databases">
        <title>Complete closed genome sequence of Defluviicoccus vanus.</title>
        <authorList>
            <person name="Bessarab I."/>
            <person name="Arumugam K."/>
            <person name="Maszenan A.M."/>
            <person name="Seviour R.J."/>
            <person name="Williams R.B."/>
        </authorList>
    </citation>
    <scope>NUCLEOTIDE SEQUENCE [LARGE SCALE GENOMIC DNA]</scope>
    <source>
        <strain evidence="1 2">Ben 114</strain>
    </source>
</reference>
<dbReference type="Gene3D" id="3.40.50.2000">
    <property type="entry name" value="Glycogen Phosphorylase B"/>
    <property type="match status" value="1"/>
</dbReference>
<name>A0A7H1N1L1_9PROT</name>
<accession>A0A7H1N1L1</accession>